<feature type="repeat" description="ANK" evidence="17">
    <location>
        <begin position="365"/>
        <end position="397"/>
    </location>
</feature>
<dbReference type="PANTHER" id="PTHR47143:SF1">
    <property type="entry name" value="ION_TRANS DOMAIN-CONTAINING PROTEIN"/>
    <property type="match status" value="1"/>
</dbReference>
<dbReference type="GO" id="GO:0006887">
    <property type="term" value="P:exocytosis"/>
    <property type="evidence" value="ECO:0007669"/>
    <property type="project" value="UniProtKB-KW"/>
</dbReference>
<name>A0A024F9F0_VARDE</name>
<keyword evidence="14" id="KW-0325">Glycoprotein</keyword>
<dbReference type="EMBL" id="AB930121">
    <property type="protein sequence ID" value="BAO73033.1"/>
    <property type="molecule type" value="mRNA"/>
</dbReference>
<keyword evidence="21" id="KW-0675">Receptor</keyword>
<keyword evidence="10" id="KW-0528">Neurotoxin</keyword>
<reference evidence="21" key="1">
    <citation type="submission" date="2014-04" db="EMBL/GenBank/DDBJ databases">
        <title>Conserved and novel activation mechanisms of honey bee ectoparasitic mite TRPA1 and potential use of the activating compounds in apiculture.</title>
        <authorList>
            <person name="Kadowaki T."/>
            <person name="Peng G."/>
            <person name="Kashio M."/>
            <person name="Morimoto T."/>
            <person name="Zhu J."/>
            <person name="Li T."/>
            <person name="Tominaga M."/>
        </authorList>
    </citation>
    <scope>NUCLEOTIDE SEQUENCE</scope>
</reference>
<feature type="transmembrane region" description="Helical" evidence="19">
    <location>
        <begin position="956"/>
        <end position="974"/>
    </location>
</feature>
<evidence type="ECO:0000256" key="7">
    <source>
        <dbReference type="ARBA" id="ARBA00022692"/>
    </source>
</evidence>
<feature type="transmembrane region" description="Helical" evidence="19">
    <location>
        <begin position="1083"/>
        <end position="1113"/>
    </location>
</feature>
<evidence type="ECO:0000256" key="2">
    <source>
        <dbReference type="ARBA" id="ARBA00004175"/>
    </source>
</evidence>
<evidence type="ECO:0000256" key="19">
    <source>
        <dbReference type="SAM" id="Phobius"/>
    </source>
</evidence>
<feature type="transmembrane region" description="Helical" evidence="19">
    <location>
        <begin position="994"/>
        <end position="1016"/>
    </location>
</feature>
<keyword evidence="3" id="KW-0813">Transport</keyword>
<feature type="repeat" description="ANK" evidence="17">
    <location>
        <begin position="436"/>
        <end position="468"/>
    </location>
</feature>
<evidence type="ECO:0000256" key="8">
    <source>
        <dbReference type="ARBA" id="ARBA00022737"/>
    </source>
</evidence>
<evidence type="ECO:0000313" key="21">
    <source>
        <dbReference type="EMBL" id="BAO73033.1"/>
    </source>
</evidence>
<evidence type="ECO:0000256" key="13">
    <source>
        <dbReference type="ARBA" id="ARBA00023136"/>
    </source>
</evidence>
<feature type="repeat" description="ANK" evidence="17">
    <location>
        <begin position="575"/>
        <end position="597"/>
    </location>
</feature>
<dbReference type="Pfam" id="PF00520">
    <property type="entry name" value="Ion_trans"/>
    <property type="match status" value="1"/>
</dbReference>
<evidence type="ECO:0000256" key="11">
    <source>
        <dbReference type="ARBA" id="ARBA00023043"/>
    </source>
</evidence>
<comment type="subcellular location">
    <subcellularLocation>
        <location evidence="1">Membrane</location>
        <topology evidence="1">Multi-pass membrane protein</topology>
    </subcellularLocation>
    <subcellularLocation>
        <location evidence="2">Target cell membrane</location>
    </subcellularLocation>
</comment>
<dbReference type="FunCoup" id="A0A024F9F0">
    <property type="interactions" value="1"/>
</dbReference>
<protein>
    <submittedName>
        <fullName evidence="21">Transient receptor potential channel A1-L</fullName>
    </submittedName>
</protein>
<feature type="repeat" description="ANK" evidence="17">
    <location>
        <begin position="643"/>
        <end position="664"/>
    </location>
</feature>
<dbReference type="OrthoDB" id="1661883at2759"/>
<dbReference type="GO" id="GO:0005216">
    <property type="term" value="F:monoatomic ion channel activity"/>
    <property type="evidence" value="ECO:0007669"/>
    <property type="project" value="InterPro"/>
</dbReference>
<accession>A0A024F9F0</accession>
<keyword evidence="6" id="KW-0716">Sensory transduction</keyword>
<reference evidence="22" key="2">
    <citation type="submission" date="2021-01" db="UniProtKB">
        <authorList>
            <consortium name="EnsemblMetazoa"/>
        </authorList>
    </citation>
    <scope>IDENTIFICATION</scope>
</reference>
<dbReference type="OMA" id="HWATEKN"/>
<keyword evidence="9 19" id="KW-1133">Transmembrane helix</keyword>
<feature type="transmembrane region" description="Helical" evidence="19">
    <location>
        <begin position="926"/>
        <end position="944"/>
    </location>
</feature>
<sequence length="1277" mass="142473">MALAEQVALNQLEMDHDTVRTTVLHVNGRNVSWASDNKVIPNNLIPIAVTSAGNKKKQAGKELLEKATLGSQKLPLSDQSDQPNGGFRNALSSAIRVLTCRYHDDNDDDDDLLETKVVPASDRFLPAVNEVLADGRTKAPKTGACGATCDIRNSPNRILKAAEKGNMAEFQRLLAADERRLQFRDSRGRQAIHHAAAHNRINILEFILNRPNVDLRPLDNEGNTPLHSACINGAAQAIAFFINNDPEQLQCFNKEHQSPLHVATQLNKVASLKALCNFKDKIDVEQRSKHGRTALHIACISDNAEAALVLLRDFAASPKTTCDNGFYPIHEAAKNASANAMRVLLEFCESIGIPRADMMKLFDADGNVPLHSAVHAGDLKAVELCLESGALISTQQHDLSTPVHLACSQGAIDIVKLMFRCQPDQKMGCLTCADAQNMTPLHCAAMFDHVELVNFLVDEGASLNATDKEGRSVVLLAAARSAWKTVTSVLKLGADLGLQRDNQGRNLLHHIVLSSGSIEEFTTSINDRLEDFIQLLNERDSYGCTALHYAARNGQLKSIQSLIALGASVNLKNNENQSPLHFAAMFGRFNTVRHLLDSKKGHLIINEMDGMGKTPLHLASQCGHVRVVHLLLVKGALLHRDHKGRTPLHYASMNGYNNTMDQLLAVHSHLLDQTDRDGNTALHMAAMKNRSSTAINLLNLNCKIIKNGLDMTPMDYALHYKHSEVAMAMVIHPSRSDEVMTCQVKTYSCLVEGLIAVMPEVMTTVLDRGISKSKMSHDSDEYFVKYSFTCLQNSEGADVVPMTDEPLPVMNIMVRYGREELLSHPLSVKYLETKWNAYGIYFHILNLMVYTVFLCFLTLNAVQLMQDNKKRHQGISSFEVADAFVRPSLATLSSMTSVVVLSFVLVNVVKEAFQLIQQRTKYFVDVMNILEWTLYLAAGLMALSQLTRIEEKSYQNIVAAVAVFLAWFNYLLFLQRFNRVGLYVVMFLEILSTLLRVVMVFSVLIIAFGLSFHILLARVDLTVQQPIFDHRTGNVTFKPISLGDKGFHTPLVSLIRVGTMMLGELDFLGTYLRPLRNLENSTWYQIVAATLFLVAFIILMPILLMNLLIGLAVGDIETVRRNAQLKRLTMQVRLHTDLERKLPKRILDSVDRTEVSIHPNQKGTGNIFWRTIKRWFGSPRNNGNGVQSRNSKNLHKSFTQFIESNINDIHQQLGRQKDKIREISRNMEMQVTLLRLLVSKMEIKSEAEELDEGEFNSASLARDTAEQVDGDSATDIK</sequence>
<keyword evidence="13 19" id="KW-0472">Membrane</keyword>
<feature type="region of interest" description="Disordered" evidence="18">
    <location>
        <begin position="1248"/>
        <end position="1277"/>
    </location>
</feature>
<dbReference type="InterPro" id="IPR052076">
    <property type="entry name" value="TRP_cation_channel"/>
</dbReference>
<evidence type="ECO:0000256" key="12">
    <source>
        <dbReference type="ARBA" id="ARBA00023065"/>
    </source>
</evidence>
<dbReference type="SMART" id="SM00248">
    <property type="entry name" value="ANK"/>
    <property type="match status" value="15"/>
</dbReference>
<dbReference type="Pfam" id="PF00023">
    <property type="entry name" value="Ank"/>
    <property type="match status" value="1"/>
</dbReference>
<evidence type="ECO:0000313" key="23">
    <source>
        <dbReference type="Proteomes" id="UP000594260"/>
    </source>
</evidence>
<evidence type="ECO:0000256" key="18">
    <source>
        <dbReference type="SAM" id="MobiDB-lite"/>
    </source>
</evidence>
<feature type="transmembrane region" description="Helical" evidence="19">
    <location>
        <begin position="840"/>
        <end position="862"/>
    </location>
</feature>
<dbReference type="PROSITE" id="PS50297">
    <property type="entry name" value="ANK_REP_REGION"/>
    <property type="match status" value="6"/>
</dbReference>
<dbReference type="Proteomes" id="UP000594260">
    <property type="component" value="Unplaced"/>
</dbReference>
<dbReference type="EnsemblMetazoa" id="XM_022789924">
    <property type="protein sequence ID" value="XP_022645659"/>
    <property type="gene ID" value="LOC111243805"/>
</dbReference>
<evidence type="ECO:0000259" key="20">
    <source>
        <dbReference type="Pfam" id="PF00520"/>
    </source>
</evidence>
<dbReference type="SUPFAM" id="SSF48403">
    <property type="entry name" value="Ankyrin repeat"/>
    <property type="match status" value="2"/>
</dbReference>
<keyword evidence="8" id="KW-0677">Repeat</keyword>
<keyword evidence="23" id="KW-1185">Reference proteome</keyword>
<dbReference type="AlphaFoldDB" id="A0A024F9F0"/>
<evidence type="ECO:0000256" key="4">
    <source>
        <dbReference type="ARBA" id="ARBA00022483"/>
    </source>
</evidence>
<feature type="repeat" description="ANK" evidence="17">
    <location>
        <begin position="542"/>
        <end position="574"/>
    </location>
</feature>
<dbReference type="InterPro" id="IPR036770">
    <property type="entry name" value="Ankyrin_rpt-contain_sf"/>
</dbReference>
<gene>
    <name evidence="21" type="primary">VdTRPA1</name>
</gene>
<evidence type="ECO:0000256" key="9">
    <source>
        <dbReference type="ARBA" id="ARBA00022989"/>
    </source>
</evidence>
<keyword evidence="12" id="KW-0406">Ion transport</keyword>
<keyword evidence="4" id="KW-0268">Exocytosis</keyword>
<dbReference type="Gene3D" id="1.25.40.20">
    <property type="entry name" value="Ankyrin repeat-containing domain"/>
    <property type="match status" value="5"/>
</dbReference>
<feature type="repeat" description="ANK" evidence="17">
    <location>
        <begin position="611"/>
        <end position="643"/>
    </location>
</feature>
<evidence type="ECO:0000256" key="14">
    <source>
        <dbReference type="ARBA" id="ARBA00023180"/>
    </source>
</evidence>
<evidence type="ECO:0000256" key="10">
    <source>
        <dbReference type="ARBA" id="ARBA00023028"/>
    </source>
</evidence>
<keyword evidence="10" id="KW-0638">Presynaptic neurotoxin</keyword>
<proteinExistence type="evidence at transcript level"/>
<evidence type="ECO:0000256" key="16">
    <source>
        <dbReference type="ARBA" id="ARBA00023303"/>
    </source>
</evidence>
<keyword evidence="10" id="KW-0800">Toxin</keyword>
<dbReference type="GO" id="GO:0044231">
    <property type="term" value="C:host cell presynaptic membrane"/>
    <property type="evidence" value="ECO:0007669"/>
    <property type="project" value="UniProtKB-KW"/>
</dbReference>
<evidence type="ECO:0000256" key="6">
    <source>
        <dbReference type="ARBA" id="ARBA00022606"/>
    </source>
</evidence>
<dbReference type="PROSITE" id="PS50088">
    <property type="entry name" value="ANK_REPEAT"/>
    <property type="match status" value="6"/>
</dbReference>
<dbReference type="Pfam" id="PF12796">
    <property type="entry name" value="Ank_2"/>
    <property type="match status" value="5"/>
</dbReference>
<dbReference type="InterPro" id="IPR005821">
    <property type="entry name" value="Ion_trans_dom"/>
</dbReference>
<dbReference type="InParanoid" id="A0A024F9F0"/>
<evidence type="ECO:0000256" key="17">
    <source>
        <dbReference type="PROSITE-ProRule" id="PRU00023"/>
    </source>
</evidence>
<dbReference type="GO" id="GO:0034703">
    <property type="term" value="C:cation channel complex"/>
    <property type="evidence" value="ECO:0007669"/>
    <property type="project" value="UniProtKB-ARBA"/>
</dbReference>
<evidence type="ECO:0000256" key="15">
    <source>
        <dbReference type="ARBA" id="ARBA00023298"/>
    </source>
</evidence>
<evidence type="ECO:0000256" key="3">
    <source>
        <dbReference type="ARBA" id="ARBA00022448"/>
    </source>
</evidence>
<evidence type="ECO:0000256" key="1">
    <source>
        <dbReference type="ARBA" id="ARBA00004141"/>
    </source>
</evidence>
<organism evidence="21">
    <name type="scientific">Varroa destructor</name>
    <name type="common">Honeybee mite</name>
    <dbReference type="NCBI Taxonomy" id="109461"/>
    <lineage>
        <taxon>Eukaryota</taxon>
        <taxon>Metazoa</taxon>
        <taxon>Ecdysozoa</taxon>
        <taxon>Arthropoda</taxon>
        <taxon>Chelicerata</taxon>
        <taxon>Arachnida</taxon>
        <taxon>Acari</taxon>
        <taxon>Parasitiformes</taxon>
        <taxon>Mesostigmata</taxon>
        <taxon>Gamasina</taxon>
        <taxon>Dermanyssoidea</taxon>
        <taxon>Varroidae</taxon>
        <taxon>Varroa</taxon>
    </lineage>
</organism>
<feature type="domain" description="Ion transport" evidence="20">
    <location>
        <begin position="851"/>
        <end position="1123"/>
    </location>
</feature>
<keyword evidence="11 17" id="KW-0040">ANK repeat</keyword>
<keyword evidence="7 19" id="KW-0812">Transmembrane</keyword>
<dbReference type="InterPro" id="IPR002110">
    <property type="entry name" value="Ankyrin_rpt"/>
</dbReference>
<keyword evidence="16" id="KW-0407">Ion channel</keyword>
<evidence type="ECO:0000313" key="22">
    <source>
        <dbReference type="EnsemblMetazoa" id="XP_022645659"/>
    </source>
</evidence>
<keyword evidence="15" id="KW-1053">Target membrane</keyword>
<evidence type="ECO:0000256" key="5">
    <source>
        <dbReference type="ARBA" id="ARBA00022537"/>
    </source>
</evidence>
<keyword evidence="5" id="KW-1052">Target cell membrane</keyword>
<dbReference type="PANTHER" id="PTHR47143">
    <property type="entry name" value="TRANSIENT RECEPTOR POTENTIAL CATION CHANNEL PROTEIN PAINLESS"/>
    <property type="match status" value="1"/>
</dbReference>
<dbReference type="GO" id="GO:0044218">
    <property type="term" value="C:other organism cell membrane"/>
    <property type="evidence" value="ECO:0007669"/>
    <property type="project" value="UniProtKB-KW"/>
</dbReference>